<feature type="non-terminal residue" evidence="1">
    <location>
        <position position="31"/>
    </location>
</feature>
<dbReference type="AlphaFoldDB" id="A0A382N4C4"/>
<proteinExistence type="predicted"/>
<name>A0A382N4C4_9ZZZZ</name>
<accession>A0A382N4C4</accession>
<reference evidence="1" key="1">
    <citation type="submission" date="2018-05" db="EMBL/GenBank/DDBJ databases">
        <authorList>
            <person name="Lanie J.A."/>
            <person name="Ng W.-L."/>
            <person name="Kazmierczak K.M."/>
            <person name="Andrzejewski T.M."/>
            <person name="Davidsen T.M."/>
            <person name="Wayne K.J."/>
            <person name="Tettelin H."/>
            <person name="Glass J.I."/>
            <person name="Rusch D."/>
            <person name="Podicherti R."/>
            <person name="Tsui H.-C.T."/>
            <person name="Winkler M.E."/>
        </authorList>
    </citation>
    <scope>NUCLEOTIDE SEQUENCE</scope>
</reference>
<feature type="non-terminal residue" evidence="1">
    <location>
        <position position="1"/>
    </location>
</feature>
<organism evidence="1">
    <name type="scientific">marine metagenome</name>
    <dbReference type="NCBI Taxonomy" id="408172"/>
    <lineage>
        <taxon>unclassified sequences</taxon>
        <taxon>metagenomes</taxon>
        <taxon>ecological metagenomes</taxon>
    </lineage>
</organism>
<protein>
    <submittedName>
        <fullName evidence="1">Uncharacterized protein</fullName>
    </submittedName>
</protein>
<sequence>MFNSNPMPGLSGTVTQPSLSRSIMGWNISVL</sequence>
<gene>
    <name evidence="1" type="ORF">METZ01_LOCUS308888</name>
</gene>
<dbReference type="EMBL" id="UINC01097927">
    <property type="protein sequence ID" value="SVC56034.1"/>
    <property type="molecule type" value="Genomic_DNA"/>
</dbReference>
<evidence type="ECO:0000313" key="1">
    <source>
        <dbReference type="EMBL" id="SVC56034.1"/>
    </source>
</evidence>